<gene>
    <name evidence="11" type="primary">rluF</name>
    <name evidence="11" type="ORF">EJA03_07725</name>
    <name evidence="10" type="ORF">F0225_04005</name>
</gene>
<dbReference type="NCBIfam" id="NF007784">
    <property type="entry name" value="PRK10475.1"/>
    <property type="match status" value="1"/>
</dbReference>
<dbReference type="EMBL" id="VTXC01000007">
    <property type="protein sequence ID" value="NOH70507.1"/>
    <property type="molecule type" value="Genomic_DNA"/>
</dbReference>
<dbReference type="InterPro" id="IPR006145">
    <property type="entry name" value="PsdUridine_synth_RsuA/RluA"/>
</dbReference>
<evidence type="ECO:0000256" key="1">
    <source>
        <dbReference type="ARBA" id="ARBA00008348"/>
    </source>
</evidence>
<protein>
    <recommendedName>
        <fullName evidence="7">Pseudouridine synthase</fullName>
        <ecNumber evidence="7">5.4.99.-</ecNumber>
    </recommendedName>
</protein>
<sequence length="333" mass="37712">MTSDPKRLNKFISETGFCSRREADRLIEHGRVTINGQIPEMGTKVLHGDDVCVDGKLISAATERPVYIALNKPTGITCTTEKDIAGNIVDFIGHKKRIFPIGRLDKPSDGLIFLTNDGDIVNKILRAGNNHEKEYVVRVNKPITEQFIKNMSSGVNILDTTTLPCQVTKETKFSFRIVLTQGLNRQIRRMCEALDYEVFKLRRVRIMNITLDGIPNGQWRYLTDGELEEILAMCEHSSGTEDASKTDTQGKKIRRATDAKLFDSRDENKDSKARRNQKTRTFKGNDAEQFRRGPNTKKSHFESSDTKPKRDNPKAKSGQKTQPRKQGTLSLKK</sequence>
<comment type="catalytic activity">
    <reaction evidence="5">
        <text>uridine(2604) in 23S rRNA = pseudouridine(2604) in 23S rRNA</text>
        <dbReference type="Rhea" id="RHEA:38875"/>
        <dbReference type="Rhea" id="RHEA-COMP:10093"/>
        <dbReference type="Rhea" id="RHEA-COMP:10094"/>
        <dbReference type="ChEBI" id="CHEBI:65314"/>
        <dbReference type="ChEBI" id="CHEBI:65315"/>
        <dbReference type="EC" id="5.4.99.21"/>
    </reaction>
</comment>
<keyword evidence="3 7" id="KW-0413">Isomerase</keyword>
<dbReference type="InterPro" id="IPR000748">
    <property type="entry name" value="PsdUridine_synth_RsuA/RluB/E/F"/>
</dbReference>
<dbReference type="FunFam" id="3.30.70.1560:FF:000002">
    <property type="entry name" value="Pseudouridine synthase"/>
    <property type="match status" value="1"/>
</dbReference>
<dbReference type="InterPro" id="IPR042092">
    <property type="entry name" value="PsdUridine_s_RsuA/RluB/E/F_cat"/>
</dbReference>
<dbReference type="OrthoDB" id="9807213at2"/>
<evidence type="ECO:0000256" key="4">
    <source>
        <dbReference type="ARBA" id="ARBA00036390"/>
    </source>
</evidence>
<dbReference type="Gene3D" id="3.30.70.1560">
    <property type="entry name" value="Alpha-L RNA-binding motif"/>
    <property type="match status" value="1"/>
</dbReference>
<evidence type="ECO:0000256" key="3">
    <source>
        <dbReference type="ARBA" id="ARBA00023235"/>
    </source>
</evidence>
<dbReference type="Gene3D" id="3.10.290.10">
    <property type="entry name" value="RNA-binding S4 domain"/>
    <property type="match status" value="1"/>
</dbReference>
<evidence type="ECO:0000313" key="11">
    <source>
        <dbReference type="EMBL" id="RSD31656.1"/>
    </source>
</evidence>
<dbReference type="InterPro" id="IPR020103">
    <property type="entry name" value="PsdUridine_synth_cat_dom_sf"/>
</dbReference>
<dbReference type="Pfam" id="PF00849">
    <property type="entry name" value="PseudoU_synth_2"/>
    <property type="match status" value="1"/>
</dbReference>
<dbReference type="RefSeq" id="WP_125320696.1">
    <property type="nucleotide sequence ID" value="NZ_AP024889.1"/>
</dbReference>
<evidence type="ECO:0000256" key="7">
    <source>
        <dbReference type="RuleBase" id="RU003887"/>
    </source>
</evidence>
<dbReference type="AlphaFoldDB" id="A0A3R9EJ72"/>
<dbReference type="InterPro" id="IPR050343">
    <property type="entry name" value="RsuA_PseudoU_synthase"/>
</dbReference>
<dbReference type="InterPro" id="IPR002942">
    <property type="entry name" value="S4_RNA-bd"/>
</dbReference>
<evidence type="ECO:0000313" key="12">
    <source>
        <dbReference type="Proteomes" id="UP000269041"/>
    </source>
</evidence>
<dbReference type="PROSITE" id="PS50889">
    <property type="entry name" value="S4"/>
    <property type="match status" value="1"/>
</dbReference>
<keyword evidence="6" id="KW-0694">RNA-binding</keyword>
<name>A0A3R9EJ72_9VIBR</name>
<dbReference type="EC" id="5.4.99.-" evidence="7"/>
<dbReference type="PANTHER" id="PTHR47683:SF2">
    <property type="entry name" value="RNA-BINDING S4 DOMAIN-CONTAINING PROTEIN"/>
    <property type="match status" value="1"/>
</dbReference>
<evidence type="ECO:0000259" key="9">
    <source>
        <dbReference type="SMART" id="SM00363"/>
    </source>
</evidence>
<dbReference type="InterPro" id="IPR036986">
    <property type="entry name" value="S4_RNA-bd_sf"/>
</dbReference>
<comment type="catalytic activity">
    <reaction evidence="4">
        <text>uridine(35) in tRNA(Tyr) = pseudouridine(35) in tRNA(Tyr)</text>
        <dbReference type="Rhea" id="RHEA:60556"/>
        <dbReference type="Rhea" id="RHEA-COMP:15607"/>
        <dbReference type="Rhea" id="RHEA-COMP:15608"/>
        <dbReference type="ChEBI" id="CHEBI:65314"/>
        <dbReference type="ChEBI" id="CHEBI:65315"/>
    </reaction>
</comment>
<proteinExistence type="inferred from homology"/>
<evidence type="ECO:0000256" key="8">
    <source>
        <dbReference type="SAM" id="MobiDB-lite"/>
    </source>
</evidence>
<comment type="caution">
    <text evidence="11">The sequence shown here is derived from an EMBL/GenBank/DDBJ whole genome shotgun (WGS) entry which is preliminary data.</text>
</comment>
<feature type="domain" description="RNA-binding S4" evidence="9">
    <location>
        <begin position="6"/>
        <end position="63"/>
    </location>
</feature>
<evidence type="ECO:0000256" key="5">
    <source>
        <dbReference type="ARBA" id="ARBA00036535"/>
    </source>
</evidence>
<evidence type="ECO:0000256" key="6">
    <source>
        <dbReference type="PROSITE-ProRule" id="PRU00182"/>
    </source>
</evidence>
<dbReference type="SUPFAM" id="SSF55174">
    <property type="entry name" value="Alpha-L RNA-binding motif"/>
    <property type="match status" value="1"/>
</dbReference>
<dbReference type="GO" id="GO:0000455">
    <property type="term" value="P:enzyme-directed rRNA pseudouridine synthesis"/>
    <property type="evidence" value="ECO:0007669"/>
    <property type="project" value="UniProtKB-ARBA"/>
</dbReference>
<dbReference type="InterPro" id="IPR020094">
    <property type="entry name" value="TruA/RsuA/RluB/E/F_N"/>
</dbReference>
<dbReference type="InterPro" id="IPR018496">
    <property type="entry name" value="PsdUridine_synth_RsuA/RluB_CS"/>
</dbReference>
<reference evidence="11 12" key="1">
    <citation type="submission" date="2018-12" db="EMBL/GenBank/DDBJ databases">
        <title>Genomic taxonomy of the Vibrionaceae family.</title>
        <authorList>
            <person name="Gomez-Gil B."/>
            <person name="Enciso-Ibarra K."/>
        </authorList>
    </citation>
    <scope>NUCLEOTIDE SEQUENCE [LARGE SCALE GENOMIC DNA]</scope>
    <source>
        <strain evidence="11 12">CAIM 594</strain>
    </source>
</reference>
<dbReference type="CDD" id="cd00165">
    <property type="entry name" value="S4"/>
    <property type="match status" value="1"/>
</dbReference>
<dbReference type="SUPFAM" id="SSF55120">
    <property type="entry name" value="Pseudouridine synthase"/>
    <property type="match status" value="1"/>
</dbReference>
<keyword evidence="2" id="KW-0698">rRNA processing</keyword>
<feature type="compositionally biased region" description="Basic and acidic residues" evidence="8">
    <location>
        <begin position="238"/>
        <end position="273"/>
    </location>
</feature>
<dbReference type="NCBIfam" id="TIGR00093">
    <property type="entry name" value="pseudouridine synthase"/>
    <property type="match status" value="1"/>
</dbReference>
<dbReference type="EMBL" id="RSFA01000026">
    <property type="protein sequence ID" value="RSD31656.1"/>
    <property type="molecule type" value="Genomic_DNA"/>
</dbReference>
<dbReference type="SMART" id="SM00363">
    <property type="entry name" value="S4"/>
    <property type="match status" value="1"/>
</dbReference>
<keyword evidence="12" id="KW-1185">Reference proteome</keyword>
<feature type="compositionally biased region" description="Basic and acidic residues" evidence="8">
    <location>
        <begin position="299"/>
        <end position="314"/>
    </location>
</feature>
<evidence type="ECO:0000256" key="2">
    <source>
        <dbReference type="ARBA" id="ARBA00022552"/>
    </source>
</evidence>
<dbReference type="GO" id="GO:0160138">
    <property type="term" value="F:23S rRNA pseudouridine(2604) synthase activity"/>
    <property type="evidence" value="ECO:0007669"/>
    <property type="project" value="UniProtKB-EC"/>
</dbReference>
<feature type="compositionally biased region" description="Polar residues" evidence="8">
    <location>
        <begin position="318"/>
        <end position="333"/>
    </location>
</feature>
<dbReference type="GO" id="GO:0003723">
    <property type="term" value="F:RNA binding"/>
    <property type="evidence" value="ECO:0007669"/>
    <property type="project" value="UniProtKB-KW"/>
</dbReference>
<accession>A0A3R9EJ72</accession>
<evidence type="ECO:0000313" key="13">
    <source>
        <dbReference type="Proteomes" id="UP000565719"/>
    </source>
</evidence>
<dbReference type="PANTHER" id="PTHR47683">
    <property type="entry name" value="PSEUDOURIDINE SYNTHASE FAMILY PROTEIN-RELATED"/>
    <property type="match status" value="1"/>
</dbReference>
<comment type="similarity">
    <text evidence="1 7">Belongs to the pseudouridine synthase RsuA family.</text>
</comment>
<dbReference type="Gene3D" id="3.30.70.580">
    <property type="entry name" value="Pseudouridine synthase I, catalytic domain, N-terminal subdomain"/>
    <property type="match status" value="1"/>
</dbReference>
<dbReference type="CDD" id="cd02554">
    <property type="entry name" value="PseudoU_synth_RluF"/>
    <property type="match status" value="1"/>
</dbReference>
<dbReference type="PROSITE" id="PS01149">
    <property type="entry name" value="PSI_RSU"/>
    <property type="match status" value="1"/>
</dbReference>
<dbReference type="Proteomes" id="UP000565719">
    <property type="component" value="Unassembled WGS sequence"/>
</dbReference>
<organism evidence="11 12">
    <name type="scientific">Vibrio pectenicida</name>
    <dbReference type="NCBI Taxonomy" id="62763"/>
    <lineage>
        <taxon>Bacteria</taxon>
        <taxon>Pseudomonadati</taxon>
        <taxon>Pseudomonadota</taxon>
        <taxon>Gammaproteobacteria</taxon>
        <taxon>Vibrionales</taxon>
        <taxon>Vibrionaceae</taxon>
        <taxon>Vibrio</taxon>
    </lineage>
</organism>
<dbReference type="FunFam" id="3.10.290.10:FF:000003">
    <property type="entry name" value="Pseudouridine synthase"/>
    <property type="match status" value="1"/>
</dbReference>
<dbReference type="Pfam" id="PF01479">
    <property type="entry name" value="S4"/>
    <property type="match status" value="1"/>
</dbReference>
<feature type="region of interest" description="Disordered" evidence="8">
    <location>
        <begin position="237"/>
        <end position="333"/>
    </location>
</feature>
<evidence type="ECO:0000313" key="10">
    <source>
        <dbReference type="EMBL" id="NOH70507.1"/>
    </source>
</evidence>
<dbReference type="Proteomes" id="UP000269041">
    <property type="component" value="Unassembled WGS sequence"/>
</dbReference>
<reference evidence="10 13" key="2">
    <citation type="submission" date="2019-09" db="EMBL/GenBank/DDBJ databases">
        <title>Draft genome sequencing and comparative genomics of hatchery-associated Vibrios.</title>
        <authorList>
            <person name="Kehlet-Delgado H."/>
            <person name="Mueller R.S."/>
        </authorList>
    </citation>
    <scope>NUCLEOTIDE SEQUENCE [LARGE SCALE GENOMIC DNA]</scope>
    <source>
        <strain evidence="10 13">99-46-Y</strain>
    </source>
</reference>